<dbReference type="GO" id="GO:0046872">
    <property type="term" value="F:metal ion binding"/>
    <property type="evidence" value="ECO:0007669"/>
    <property type="project" value="UniProtKB-KW"/>
</dbReference>
<dbReference type="Pfam" id="PF04389">
    <property type="entry name" value="Peptidase_M28"/>
    <property type="match status" value="1"/>
</dbReference>
<evidence type="ECO:0000259" key="12">
    <source>
        <dbReference type="Pfam" id="PF04389"/>
    </source>
</evidence>
<keyword evidence="11" id="KW-0812">Transmembrane</keyword>
<dbReference type="PANTHER" id="PTHR12147">
    <property type="entry name" value="METALLOPEPTIDASE M28 FAMILY MEMBER"/>
    <property type="match status" value="1"/>
</dbReference>
<feature type="compositionally biased region" description="Acidic residues" evidence="10">
    <location>
        <begin position="406"/>
        <end position="421"/>
    </location>
</feature>
<feature type="domain" description="Peptidase M28" evidence="12">
    <location>
        <begin position="138"/>
        <end position="337"/>
    </location>
</feature>
<keyword evidence="11" id="KW-0472">Membrane</keyword>
<keyword evidence="3 9" id="KW-0645">Protease</keyword>
<dbReference type="EC" id="3.4.-.-" evidence="9"/>
<comment type="similarity">
    <text evidence="8">Belongs to the peptidase M28 family. M28E subfamily.</text>
</comment>
<evidence type="ECO:0000256" key="5">
    <source>
        <dbReference type="ARBA" id="ARBA00022729"/>
    </source>
</evidence>
<evidence type="ECO:0000313" key="14">
    <source>
        <dbReference type="Proteomes" id="UP000697127"/>
    </source>
</evidence>
<dbReference type="Gene3D" id="3.40.630.10">
    <property type="entry name" value="Zn peptidases"/>
    <property type="match status" value="1"/>
</dbReference>
<evidence type="ECO:0000256" key="9">
    <source>
        <dbReference type="RuleBase" id="RU361240"/>
    </source>
</evidence>
<evidence type="ECO:0000256" key="8">
    <source>
        <dbReference type="ARBA" id="ARBA00043962"/>
    </source>
</evidence>
<keyword evidence="4 9" id="KW-0479">Metal-binding</keyword>
<name>A0A9P6WQF2_9ASCO</name>
<dbReference type="GO" id="GO:0004177">
    <property type="term" value="F:aminopeptidase activity"/>
    <property type="evidence" value="ECO:0007669"/>
    <property type="project" value="UniProtKB-KW"/>
</dbReference>
<evidence type="ECO:0000256" key="4">
    <source>
        <dbReference type="ARBA" id="ARBA00022723"/>
    </source>
</evidence>
<dbReference type="InterPro" id="IPR007484">
    <property type="entry name" value="Peptidase_M28"/>
</dbReference>
<organism evidence="13 14">
    <name type="scientific">Pichia californica</name>
    <dbReference type="NCBI Taxonomy" id="460514"/>
    <lineage>
        <taxon>Eukaryota</taxon>
        <taxon>Fungi</taxon>
        <taxon>Dikarya</taxon>
        <taxon>Ascomycota</taxon>
        <taxon>Saccharomycotina</taxon>
        <taxon>Pichiomycetes</taxon>
        <taxon>Pichiales</taxon>
        <taxon>Pichiaceae</taxon>
        <taxon>Pichia</taxon>
    </lineage>
</organism>
<feature type="transmembrane region" description="Helical" evidence="11">
    <location>
        <begin position="6"/>
        <end position="24"/>
    </location>
</feature>
<reference evidence="13" key="1">
    <citation type="submission" date="2020-11" db="EMBL/GenBank/DDBJ databases">
        <title>Kefir isolates.</title>
        <authorList>
            <person name="Marcisauskas S."/>
            <person name="Kim Y."/>
            <person name="Blasche S."/>
        </authorList>
    </citation>
    <scope>NUCLEOTIDE SEQUENCE</scope>
    <source>
        <strain evidence="13">Olga-1</strain>
    </source>
</reference>
<evidence type="ECO:0000313" key="13">
    <source>
        <dbReference type="EMBL" id="KAG0691334.1"/>
    </source>
</evidence>
<evidence type="ECO:0000256" key="7">
    <source>
        <dbReference type="ARBA" id="ARBA00022833"/>
    </source>
</evidence>
<evidence type="ECO:0000256" key="3">
    <source>
        <dbReference type="ARBA" id="ARBA00022670"/>
    </source>
</evidence>
<dbReference type="AlphaFoldDB" id="A0A9P6WQF2"/>
<proteinExistence type="inferred from homology"/>
<evidence type="ECO:0000256" key="1">
    <source>
        <dbReference type="ARBA" id="ARBA00001947"/>
    </source>
</evidence>
<comment type="cofactor">
    <cofactor evidence="1">
        <name>Zn(2+)</name>
        <dbReference type="ChEBI" id="CHEBI:29105"/>
    </cofactor>
</comment>
<evidence type="ECO:0000256" key="2">
    <source>
        <dbReference type="ARBA" id="ARBA00022438"/>
    </source>
</evidence>
<keyword evidence="6 9" id="KW-0378">Hydrolase</keyword>
<keyword evidence="7 9" id="KW-0862">Zinc</keyword>
<keyword evidence="11" id="KW-1133">Transmembrane helix</keyword>
<dbReference type="InterPro" id="IPR045175">
    <property type="entry name" value="M28_fam"/>
</dbReference>
<gene>
    <name evidence="13" type="primary">LAP1</name>
    <name evidence="13" type="ORF">C6P40_001618</name>
</gene>
<evidence type="ECO:0000256" key="11">
    <source>
        <dbReference type="SAM" id="Phobius"/>
    </source>
</evidence>
<dbReference type="EMBL" id="PUHW01000002">
    <property type="protein sequence ID" value="KAG0691334.1"/>
    <property type="molecule type" value="Genomic_DNA"/>
</dbReference>
<evidence type="ECO:0000256" key="6">
    <source>
        <dbReference type="ARBA" id="ARBA00022801"/>
    </source>
</evidence>
<keyword evidence="2 13" id="KW-0031">Aminopeptidase</keyword>
<dbReference type="Proteomes" id="UP000697127">
    <property type="component" value="Unassembled WGS sequence"/>
</dbReference>
<protein>
    <recommendedName>
        <fullName evidence="9">Peptide hydrolase</fullName>
        <ecNumber evidence="9">3.4.-.-</ecNumber>
    </recommendedName>
</protein>
<accession>A0A9P6WQF2</accession>
<dbReference type="PANTHER" id="PTHR12147:SF56">
    <property type="entry name" value="AMINOPEPTIDASE YDR415C-RELATED"/>
    <property type="match status" value="1"/>
</dbReference>
<dbReference type="GO" id="GO:0008235">
    <property type="term" value="F:metalloexopeptidase activity"/>
    <property type="evidence" value="ECO:0007669"/>
    <property type="project" value="InterPro"/>
</dbReference>
<sequence length="527" mass="60432">MLGISKSILSLIFFTVTFFIMIYTSQYSQLLNSIQLDTYKYPTTFHNELVNPILSSLSKIEIQNQLKLFILNLPEDRYYKSNNGLISANYFIQYLKNLIKNSKNSEKFQIEIFNHEWNQPSIIFKINSDISNDDNNSNNNSKTIVIGCHIDSINFKMNGKAPGVDDNLSGIVTIIQTIENLIKLINNNKLNIINSLEFHFYSAEEIGSFGSIQIFQSYRFKNKEIIAMLQQDMTGFINKSIDEGLSEHFGIINDYKSNNLMKFTKNIIENYCDIPYFETKCGKICSDHISALMFGYPSIYVLESKVELSNPFIHSDKDTIDKINFDHMLQHIKLTLSFAIELSISNEIVKIKDNEETSFKYIDFMILLMMHHTKRFVYTVLMFGGIAGSLYIIIDDARNKSPTNDDDHDDDHDDDQDDEHDNDNGSTSISNRDEIELTNKGKVKSNPTISAPTMAIGFMGGVVLPILLTNAISKQQPNSIYQGKDKGELISLHYTIDQLNRRITNIHNLIDHVDIVDDDYDYNDLLF</sequence>
<feature type="transmembrane region" description="Helical" evidence="11">
    <location>
        <begin position="449"/>
        <end position="468"/>
    </location>
</feature>
<comment type="caution">
    <text evidence="13">The sequence shown here is derived from an EMBL/GenBank/DDBJ whole genome shotgun (WGS) entry which is preliminary data.</text>
</comment>
<keyword evidence="14" id="KW-1185">Reference proteome</keyword>
<dbReference type="SUPFAM" id="SSF53187">
    <property type="entry name" value="Zn-dependent exopeptidases"/>
    <property type="match status" value="1"/>
</dbReference>
<keyword evidence="5" id="KW-0732">Signal</keyword>
<feature type="region of interest" description="Disordered" evidence="10">
    <location>
        <begin position="401"/>
        <end position="444"/>
    </location>
</feature>
<feature type="transmembrane region" description="Helical" evidence="11">
    <location>
        <begin position="376"/>
        <end position="394"/>
    </location>
</feature>
<dbReference type="GO" id="GO:0006508">
    <property type="term" value="P:proteolysis"/>
    <property type="evidence" value="ECO:0007669"/>
    <property type="project" value="UniProtKB-KW"/>
</dbReference>
<evidence type="ECO:0000256" key="10">
    <source>
        <dbReference type="SAM" id="MobiDB-lite"/>
    </source>
</evidence>